<keyword evidence="3" id="KW-1185">Reference proteome</keyword>
<dbReference type="Proteomes" id="UP000189981">
    <property type="component" value="Unassembled WGS sequence"/>
</dbReference>
<evidence type="ECO:0000313" key="3">
    <source>
        <dbReference type="Proteomes" id="UP000189981"/>
    </source>
</evidence>
<dbReference type="Gene3D" id="1.20.144.10">
    <property type="entry name" value="Phosphatidic acid phosphatase type 2/haloperoxidase"/>
    <property type="match status" value="1"/>
</dbReference>
<feature type="domain" description="Phosphatidic acid phosphatase type 2/haloperoxidase" evidence="1">
    <location>
        <begin position="118"/>
        <end position="218"/>
    </location>
</feature>
<proteinExistence type="predicted"/>
<evidence type="ECO:0000259" key="1">
    <source>
        <dbReference type="SMART" id="SM00014"/>
    </source>
</evidence>
<protein>
    <submittedName>
        <fullName evidence="2">PAP2 superfamily protein</fullName>
    </submittedName>
</protein>
<dbReference type="InterPro" id="IPR000326">
    <property type="entry name" value="PAP2/HPO"/>
</dbReference>
<gene>
    <name evidence="2" type="ORF">SAMN05661099_1128</name>
</gene>
<sequence>MNRVLLVLLLLSSLRGLSAEIDSIETKDSSLVRQKSHAKFRAWGRILAPAVLVSYGFTSLDQGLTKQADKHIRHELLEEMPHFSTHFDDKLQYAPVAAVYALNMVGVKSRHNLVDRTAIYFISNTLMGLSVNFLKEHTAKLRPSGDDRRSFPSGHTATAFVAAEFMRQEFKDVSPWYGVAGYTMAGTTGALRMMNNKHWFSDVLAGAGVGILSSRFTYFAYPYIKNKIIKTKGLNFVATPTFQNGNLGIAALIPL</sequence>
<dbReference type="EMBL" id="FUYR01000001">
    <property type="protein sequence ID" value="SKB39982.1"/>
    <property type="molecule type" value="Genomic_DNA"/>
</dbReference>
<accession>A0A1T5AYB9</accession>
<dbReference type="SMART" id="SM00014">
    <property type="entry name" value="acidPPc"/>
    <property type="match status" value="1"/>
</dbReference>
<dbReference type="RefSeq" id="WP_079701638.1">
    <property type="nucleotide sequence ID" value="NZ_FUYR01000001.1"/>
</dbReference>
<dbReference type="SUPFAM" id="SSF48317">
    <property type="entry name" value="Acid phosphatase/Vanadium-dependent haloperoxidase"/>
    <property type="match status" value="1"/>
</dbReference>
<organism evidence="2 3">
    <name type="scientific">Daejeonella lutea</name>
    <dbReference type="NCBI Taxonomy" id="572036"/>
    <lineage>
        <taxon>Bacteria</taxon>
        <taxon>Pseudomonadati</taxon>
        <taxon>Bacteroidota</taxon>
        <taxon>Sphingobacteriia</taxon>
        <taxon>Sphingobacteriales</taxon>
        <taxon>Sphingobacteriaceae</taxon>
        <taxon>Daejeonella</taxon>
    </lineage>
</organism>
<dbReference type="AlphaFoldDB" id="A0A1T5AYB9"/>
<reference evidence="3" key="1">
    <citation type="submission" date="2017-02" db="EMBL/GenBank/DDBJ databases">
        <authorList>
            <person name="Varghese N."/>
            <person name="Submissions S."/>
        </authorList>
    </citation>
    <scope>NUCLEOTIDE SEQUENCE [LARGE SCALE GENOMIC DNA]</scope>
    <source>
        <strain evidence="3">DSM 22385</strain>
    </source>
</reference>
<dbReference type="OrthoDB" id="9773582at2"/>
<dbReference type="CDD" id="cd03394">
    <property type="entry name" value="PAP2_like_5"/>
    <property type="match status" value="1"/>
</dbReference>
<name>A0A1T5AYB9_9SPHI</name>
<evidence type="ECO:0000313" key="2">
    <source>
        <dbReference type="EMBL" id="SKB39982.1"/>
    </source>
</evidence>
<dbReference type="Pfam" id="PF01569">
    <property type="entry name" value="PAP2"/>
    <property type="match status" value="1"/>
</dbReference>
<dbReference type="InterPro" id="IPR036938">
    <property type="entry name" value="PAP2/HPO_sf"/>
</dbReference>
<dbReference type="STRING" id="572036.SAMN05661099_1128"/>